<name>A0A915K9T4_ROMCU</name>
<keyword evidence="1" id="KW-0812">Transmembrane</keyword>
<dbReference type="AlphaFoldDB" id="A0A915K9T4"/>
<feature type="transmembrane region" description="Helical" evidence="1">
    <location>
        <begin position="189"/>
        <end position="211"/>
    </location>
</feature>
<keyword evidence="1" id="KW-1133">Transmembrane helix</keyword>
<accession>A0A915K9T4</accession>
<evidence type="ECO:0000313" key="2">
    <source>
        <dbReference type="Proteomes" id="UP000887565"/>
    </source>
</evidence>
<dbReference type="WBParaSite" id="nRc.2.0.1.t34673-RA">
    <property type="protein sequence ID" value="nRc.2.0.1.t34673-RA"/>
    <property type="gene ID" value="nRc.2.0.1.g34673"/>
</dbReference>
<protein>
    <submittedName>
        <fullName evidence="3">Gustatory receptor</fullName>
    </submittedName>
</protein>
<organism evidence="2 3">
    <name type="scientific">Romanomermis culicivorax</name>
    <name type="common">Nematode worm</name>
    <dbReference type="NCBI Taxonomy" id="13658"/>
    <lineage>
        <taxon>Eukaryota</taxon>
        <taxon>Metazoa</taxon>
        <taxon>Ecdysozoa</taxon>
        <taxon>Nematoda</taxon>
        <taxon>Enoplea</taxon>
        <taxon>Dorylaimia</taxon>
        <taxon>Mermithida</taxon>
        <taxon>Mermithoidea</taxon>
        <taxon>Mermithidae</taxon>
        <taxon>Romanomermis</taxon>
    </lineage>
</organism>
<feature type="transmembrane region" description="Helical" evidence="1">
    <location>
        <begin position="24"/>
        <end position="50"/>
    </location>
</feature>
<evidence type="ECO:0000313" key="3">
    <source>
        <dbReference type="WBParaSite" id="nRc.2.0.1.t34673-RA"/>
    </source>
</evidence>
<feature type="transmembrane region" description="Helical" evidence="1">
    <location>
        <begin position="146"/>
        <end position="165"/>
    </location>
</feature>
<dbReference type="Proteomes" id="UP000887565">
    <property type="component" value="Unplaced"/>
</dbReference>
<feature type="transmembrane region" description="Helical" evidence="1">
    <location>
        <begin position="246"/>
        <end position="266"/>
    </location>
</feature>
<feature type="transmembrane region" description="Helical" evidence="1">
    <location>
        <begin position="101"/>
        <end position="125"/>
    </location>
</feature>
<keyword evidence="2" id="KW-1185">Reference proteome</keyword>
<evidence type="ECO:0000256" key="1">
    <source>
        <dbReference type="SAM" id="Phobius"/>
    </source>
</evidence>
<proteinExistence type="predicted"/>
<feature type="transmembrane region" description="Helical" evidence="1">
    <location>
        <begin position="62"/>
        <end position="89"/>
    </location>
</feature>
<feature type="transmembrane region" description="Helical" evidence="1">
    <location>
        <begin position="278"/>
        <end position="300"/>
    </location>
</feature>
<keyword evidence="1" id="KW-0472">Membrane</keyword>
<sequence length="354" mass="39876">MNYTLVNALCHDLHNQLSRESSKLLAPLACLVTPSLLGCLVKCAFFMDIYATEIYNKNLKVLLCWMTFSSFCTSIMELIQSFVGSILLWLDPCQTILDFDICRLITCCYTFFLMNSVFVLIGLSVERLVASVSYAKPCRDTAVKGIATVAIMCLAMASFQVIAFVRPHSVDAAICIGPLAASAKSSSAVFSQVFACLLIFVAVLMILWAMLKDRKMLNSMTWINTAQHSLATRYQISVNLDINNSILPMSVMILLRALIFVLIFLIEALLSENQDVVHPIYCILQIISELWQIVEFLVFFKANRLLKGKTVSFLRKAFTVVSNQVYSANQMQPMEPNYEIVTKKYFEDLECAWS</sequence>
<reference evidence="3" key="1">
    <citation type="submission" date="2022-11" db="UniProtKB">
        <authorList>
            <consortium name="WormBaseParasite"/>
        </authorList>
    </citation>
    <scope>IDENTIFICATION</scope>
</reference>